<dbReference type="SUPFAM" id="SSF48208">
    <property type="entry name" value="Six-hairpin glycosidases"/>
    <property type="match status" value="1"/>
</dbReference>
<reference evidence="8 9" key="1">
    <citation type="submission" date="2019-07" db="EMBL/GenBank/DDBJ databases">
        <title>Microlunatus dokdonensis sp. nov. isolated from the rhizospheric soil of the wild plant Elymus tsukushiensis.</title>
        <authorList>
            <person name="Ghim S.-Y."/>
            <person name="Hwang Y.-J."/>
            <person name="Son J.-S."/>
            <person name="Shin J.-H."/>
        </authorList>
    </citation>
    <scope>NUCLEOTIDE SEQUENCE [LARGE SCALE GENOMIC DNA]</scope>
    <source>
        <strain evidence="8 9">KUDC0627</strain>
    </source>
</reference>
<dbReference type="Pfam" id="PF08531">
    <property type="entry name" value="Bac_rhamnosid_N"/>
    <property type="match status" value="1"/>
</dbReference>
<dbReference type="PANTHER" id="PTHR33307">
    <property type="entry name" value="ALPHA-RHAMNOSIDASE (EUROFUNG)"/>
    <property type="match status" value="1"/>
</dbReference>
<dbReference type="InterPro" id="IPR012341">
    <property type="entry name" value="6hp_glycosidase-like_sf"/>
</dbReference>
<evidence type="ECO:0000256" key="1">
    <source>
        <dbReference type="ARBA" id="ARBA00001445"/>
    </source>
</evidence>
<dbReference type="Pfam" id="PF17389">
    <property type="entry name" value="Bac_rhamnosid6H"/>
    <property type="match status" value="1"/>
</dbReference>
<feature type="domain" description="Alpha-L-rhamnosidase concanavalin-like" evidence="4">
    <location>
        <begin position="310"/>
        <end position="408"/>
    </location>
</feature>
<dbReference type="Pfam" id="PF05592">
    <property type="entry name" value="Bac_rhamnosid"/>
    <property type="match status" value="1"/>
</dbReference>
<dbReference type="InterPro" id="IPR035396">
    <property type="entry name" value="Bac_rhamnosid6H"/>
</dbReference>
<name>A0A516PX88_9ACTN</name>
<dbReference type="GO" id="GO:0030596">
    <property type="term" value="F:alpha-L-rhamnosidase activity"/>
    <property type="evidence" value="ECO:0007669"/>
    <property type="project" value="UniProtKB-EC"/>
</dbReference>
<feature type="domain" description="Alpha-L-rhamnosidase C-terminal" evidence="7">
    <location>
        <begin position="749"/>
        <end position="820"/>
    </location>
</feature>
<dbReference type="Gene3D" id="1.50.10.10">
    <property type="match status" value="1"/>
</dbReference>
<evidence type="ECO:0000259" key="6">
    <source>
        <dbReference type="Pfam" id="PF17389"/>
    </source>
</evidence>
<dbReference type="Pfam" id="PF17390">
    <property type="entry name" value="Bac_rhamnosid_C"/>
    <property type="match status" value="1"/>
</dbReference>
<dbReference type="PANTHER" id="PTHR33307:SF6">
    <property type="entry name" value="ALPHA-RHAMNOSIDASE (EUROFUNG)-RELATED"/>
    <property type="match status" value="1"/>
</dbReference>
<evidence type="ECO:0000259" key="5">
    <source>
        <dbReference type="Pfam" id="PF08531"/>
    </source>
</evidence>
<dbReference type="InterPro" id="IPR035398">
    <property type="entry name" value="Bac_rhamnosid_C"/>
</dbReference>
<dbReference type="AlphaFoldDB" id="A0A516PX88"/>
<dbReference type="Proteomes" id="UP000319263">
    <property type="component" value="Chromosome"/>
</dbReference>
<dbReference type="InterPro" id="IPR008928">
    <property type="entry name" value="6-hairpin_glycosidase_sf"/>
</dbReference>
<dbReference type="Gene3D" id="2.60.420.10">
    <property type="entry name" value="Maltose phosphorylase, domain 3"/>
    <property type="match status" value="1"/>
</dbReference>
<dbReference type="InterPro" id="IPR008902">
    <property type="entry name" value="Rhamnosid_concanavalin"/>
</dbReference>
<dbReference type="OrthoDB" id="9761045at2"/>
<feature type="domain" description="Alpha-L-rhamnosidase six-hairpin glycosidase" evidence="6">
    <location>
        <begin position="414"/>
        <end position="747"/>
    </location>
</feature>
<feature type="domain" description="Bacterial alpha-L-rhamnosidase N-terminal" evidence="5">
    <location>
        <begin position="139"/>
        <end position="298"/>
    </location>
</feature>
<organism evidence="8 9">
    <name type="scientific">Microlunatus elymi</name>
    <dbReference type="NCBI Taxonomy" id="2596828"/>
    <lineage>
        <taxon>Bacteria</taxon>
        <taxon>Bacillati</taxon>
        <taxon>Actinomycetota</taxon>
        <taxon>Actinomycetes</taxon>
        <taxon>Propionibacteriales</taxon>
        <taxon>Propionibacteriaceae</taxon>
        <taxon>Microlunatus</taxon>
    </lineage>
</organism>
<keyword evidence="9" id="KW-1185">Reference proteome</keyword>
<comment type="catalytic activity">
    <reaction evidence="1">
        <text>Hydrolysis of terminal non-reducing alpha-L-rhamnose residues in alpha-L-rhamnosides.</text>
        <dbReference type="EC" id="3.2.1.40"/>
    </reaction>
</comment>
<dbReference type="GO" id="GO:0005975">
    <property type="term" value="P:carbohydrate metabolic process"/>
    <property type="evidence" value="ECO:0007669"/>
    <property type="project" value="InterPro"/>
</dbReference>
<evidence type="ECO:0000256" key="2">
    <source>
        <dbReference type="ARBA" id="ARBA00012652"/>
    </source>
</evidence>
<dbReference type="EMBL" id="CP041692">
    <property type="protein sequence ID" value="QDP95787.1"/>
    <property type="molecule type" value="Genomic_DNA"/>
</dbReference>
<protein>
    <recommendedName>
        <fullName evidence="2">alpha-L-rhamnosidase</fullName>
        <ecNumber evidence="2">3.2.1.40</ecNumber>
    </recommendedName>
</protein>
<evidence type="ECO:0000313" key="9">
    <source>
        <dbReference type="Proteomes" id="UP000319263"/>
    </source>
</evidence>
<dbReference type="InterPro" id="IPR016007">
    <property type="entry name" value="Alpha_rhamnosid"/>
</dbReference>
<evidence type="ECO:0000313" key="8">
    <source>
        <dbReference type="EMBL" id="QDP95787.1"/>
    </source>
</evidence>
<dbReference type="Gene3D" id="2.60.120.260">
    <property type="entry name" value="Galactose-binding domain-like"/>
    <property type="match status" value="2"/>
</dbReference>
<evidence type="ECO:0000259" key="7">
    <source>
        <dbReference type="Pfam" id="PF17390"/>
    </source>
</evidence>
<dbReference type="EC" id="3.2.1.40" evidence="2"/>
<sequence>MLERVEPEERRRSFGVGHPDQPSRLIRAFRADDHATGFIRVIGAGVRDHLVDLVTRDPQHACRVGIAADRAGRRPNCETGSVLQVTAQPGDDAATRTTLPSGDQTFGQVGRWISAPPPSDADQYRTPVLFTHVTITEPIRAAVLSVCGLGLQDVRIDDLPINDHRLDPPFTDFDRRVLYVSTDVTALLTPGTHRISITLGRGFFAVPTENVWRWHQAPWSGPLRAIAELRIDQADGRTKIIGTDPSWQTTLGRTTYDCYYAGESYDATLELPAAASAVPADAPKGELQPVDHEPIRVTWQGRPSWQRVGDAWVADFGRTIAGWVGLRSDQQRGAEVKIIYAEKLEDDGSCAPDSVHVSGDRFQTDSYVGDGAADQYWEPRFSYKGFRYVQLDGLSHPPREDTLTAYAAHNDIARIAEFACSEELFQTFVGAMARTIENNLHHIPTDTPVYEKNGWTGDAQVGTVSMLSLFDLRRVMIKWLDDLADAQRPDGAIPVIVPSGGWGFAELAPAPEWTTVYPHLLRELFRRTGDLDLVRRHWVTLIRYLDWELGKLVDGCAVSALGDYLQPGTHGLGPDDSGVTASSFLIRALRDSAELALLIGEQPDHRRLLQAAQQVTDAMNAKFLDHERGQYVVGPVYSQTSNAVPLVFGLVPGAYAPAVVEHLVADIAERDDHLNVGCIGANTVLKALTDHGHGDLALRVARQTSYPSWGYWFANGADTMWEMWETTARSRDHYFHGTVVQWLFEEVAGLRCGDHGWQTMIVQPHPIGDLQHVAYGIETIRGRAAVSWQRDQSGRFTLTVDVPAGCTALVRIPGASATVVSGTASPSLDHDFEVTGGRTVFTSQL</sequence>
<keyword evidence="3" id="KW-0378">Hydrolase</keyword>
<proteinExistence type="predicted"/>
<accession>A0A516PX88</accession>
<dbReference type="InterPro" id="IPR013737">
    <property type="entry name" value="Bac_rhamnosid_N"/>
</dbReference>
<dbReference type="KEGG" id="mik:FOE78_07645"/>
<evidence type="ECO:0000256" key="3">
    <source>
        <dbReference type="ARBA" id="ARBA00022801"/>
    </source>
</evidence>
<gene>
    <name evidence="8" type="ORF">FOE78_07645</name>
</gene>
<evidence type="ECO:0000259" key="4">
    <source>
        <dbReference type="Pfam" id="PF05592"/>
    </source>
</evidence>